<evidence type="ECO:0000256" key="1">
    <source>
        <dbReference type="ARBA" id="ARBA00007689"/>
    </source>
</evidence>
<reference evidence="3 4" key="2">
    <citation type="journal article" date="2016" name="Int. J. Syst. Evol. Microbiol.">
        <title>Flavisolibacter tropicus sp. nov., isolated from tropical soil.</title>
        <authorList>
            <person name="Lee J.J."/>
            <person name="Kang M.S."/>
            <person name="Kim G.S."/>
            <person name="Lee C.S."/>
            <person name="Lim S."/>
            <person name="Lee J."/>
            <person name="Roh S.H."/>
            <person name="Kang H."/>
            <person name="Ha J.M."/>
            <person name="Bae S."/>
            <person name="Jung H.Y."/>
            <person name="Kim M.K."/>
        </authorList>
    </citation>
    <scope>NUCLEOTIDE SEQUENCE [LARGE SCALE GENOMIC DNA]</scope>
    <source>
        <strain evidence="3 4">LCS9</strain>
    </source>
</reference>
<dbReference type="InterPro" id="IPR005545">
    <property type="entry name" value="YCII"/>
</dbReference>
<dbReference type="PANTHER" id="PTHR37828:SF1">
    <property type="entry name" value="YCII-RELATED DOMAIN-CONTAINING PROTEIN"/>
    <property type="match status" value="1"/>
</dbReference>
<reference evidence="4" key="1">
    <citation type="submission" date="2015-01" db="EMBL/GenBank/DDBJ databases">
        <title>Flavisolibacter sp./LCS9/ whole genome sequencing.</title>
        <authorList>
            <person name="Kim M.K."/>
            <person name="Srinivasan S."/>
            <person name="Lee J.-J."/>
        </authorList>
    </citation>
    <scope>NUCLEOTIDE SEQUENCE [LARGE SCALE GENOMIC DNA]</scope>
    <source>
        <strain evidence="4">LCS9</strain>
    </source>
</reference>
<evidence type="ECO:0000259" key="2">
    <source>
        <dbReference type="Pfam" id="PF03795"/>
    </source>
</evidence>
<evidence type="ECO:0000313" key="4">
    <source>
        <dbReference type="Proteomes" id="UP000077177"/>
    </source>
</evidence>
<dbReference type="InterPro" id="IPR011008">
    <property type="entry name" value="Dimeric_a/b-barrel"/>
</dbReference>
<dbReference type="KEGG" id="fla:SY85_12105"/>
<dbReference type="Proteomes" id="UP000077177">
    <property type="component" value="Chromosome"/>
</dbReference>
<sequence length="95" mass="10744">MFIVELTYNAPLEQIDVHLAAHVQFLDKFYGSGNFIVSGRKVPRDGGIILAAAKSKSEVEKIIAEDPFYKHQLAEYKITEFIPSKQAHNIQERIA</sequence>
<protein>
    <submittedName>
        <fullName evidence="3">GTP cyclohydrolase</fullName>
    </submittedName>
</protein>
<keyword evidence="3" id="KW-0378">Hydrolase</keyword>
<gene>
    <name evidence="3" type="ORF">SY85_12105</name>
</gene>
<feature type="domain" description="YCII-related" evidence="2">
    <location>
        <begin position="1"/>
        <end position="81"/>
    </location>
</feature>
<dbReference type="Pfam" id="PF03795">
    <property type="entry name" value="YCII"/>
    <property type="match status" value="1"/>
</dbReference>
<evidence type="ECO:0000313" key="3">
    <source>
        <dbReference type="EMBL" id="ANE51134.1"/>
    </source>
</evidence>
<dbReference type="SUPFAM" id="SSF54909">
    <property type="entry name" value="Dimeric alpha+beta barrel"/>
    <property type="match status" value="1"/>
</dbReference>
<dbReference type="OrthoDB" id="9814407at2"/>
<dbReference type="EMBL" id="CP011390">
    <property type="protein sequence ID" value="ANE51134.1"/>
    <property type="molecule type" value="Genomic_DNA"/>
</dbReference>
<proteinExistence type="inferred from homology"/>
<keyword evidence="4" id="KW-1185">Reference proteome</keyword>
<dbReference type="AlphaFoldDB" id="A0A172TW59"/>
<dbReference type="STRING" id="1492898.SY85_12105"/>
<accession>A0A172TW59</accession>
<comment type="similarity">
    <text evidence="1">Belongs to the YciI family.</text>
</comment>
<dbReference type="RefSeq" id="WP_066404824.1">
    <property type="nucleotide sequence ID" value="NZ_CP011390.1"/>
</dbReference>
<dbReference type="Gene3D" id="3.30.70.1060">
    <property type="entry name" value="Dimeric alpha+beta barrel"/>
    <property type="match status" value="1"/>
</dbReference>
<organism evidence="3 4">
    <name type="scientific">Flavisolibacter tropicus</name>
    <dbReference type="NCBI Taxonomy" id="1492898"/>
    <lineage>
        <taxon>Bacteria</taxon>
        <taxon>Pseudomonadati</taxon>
        <taxon>Bacteroidota</taxon>
        <taxon>Chitinophagia</taxon>
        <taxon>Chitinophagales</taxon>
        <taxon>Chitinophagaceae</taxon>
        <taxon>Flavisolibacter</taxon>
    </lineage>
</organism>
<dbReference type="GO" id="GO:0016787">
    <property type="term" value="F:hydrolase activity"/>
    <property type="evidence" value="ECO:0007669"/>
    <property type="project" value="UniProtKB-KW"/>
</dbReference>
<name>A0A172TW59_9BACT</name>
<dbReference type="PANTHER" id="PTHR37828">
    <property type="entry name" value="GSR2449 PROTEIN"/>
    <property type="match status" value="1"/>
</dbReference>
<dbReference type="PATRIC" id="fig|1492898.3.peg.2611"/>